<dbReference type="PANTHER" id="PTHR38113:SF1">
    <property type="entry name" value="DUF2293 DOMAIN-CONTAINING PROTEIN"/>
    <property type="match status" value="1"/>
</dbReference>
<evidence type="ECO:0000313" key="4">
    <source>
        <dbReference type="Proteomes" id="UP000664203"/>
    </source>
</evidence>
<dbReference type="AlphaFoldDB" id="A0A8H3EWN0"/>
<feature type="domain" description="DUF2293" evidence="2">
    <location>
        <begin position="182"/>
        <end position="264"/>
    </location>
</feature>
<evidence type="ECO:0000256" key="1">
    <source>
        <dbReference type="SAM" id="MobiDB-lite"/>
    </source>
</evidence>
<dbReference type="Pfam" id="PF10056">
    <property type="entry name" value="DUF2293"/>
    <property type="match status" value="1"/>
</dbReference>
<feature type="region of interest" description="Disordered" evidence="1">
    <location>
        <begin position="569"/>
        <end position="594"/>
    </location>
</feature>
<proteinExistence type="predicted"/>
<accession>A0A8H3EWN0</accession>
<feature type="region of interest" description="Disordered" evidence="1">
    <location>
        <begin position="677"/>
        <end position="729"/>
    </location>
</feature>
<feature type="compositionally biased region" description="Basic and acidic residues" evidence="1">
    <location>
        <begin position="699"/>
        <end position="717"/>
    </location>
</feature>
<dbReference type="OrthoDB" id="5288828at2759"/>
<dbReference type="EMBL" id="CAJPDR010000041">
    <property type="protein sequence ID" value="CAF9910206.1"/>
    <property type="molecule type" value="Genomic_DNA"/>
</dbReference>
<keyword evidence="4" id="KW-1185">Reference proteome</keyword>
<dbReference type="InterPro" id="IPR018744">
    <property type="entry name" value="DUF2293"/>
</dbReference>
<dbReference type="Proteomes" id="UP000664203">
    <property type="component" value="Unassembled WGS sequence"/>
</dbReference>
<organism evidence="3 4">
    <name type="scientific">Alectoria fallacina</name>
    <dbReference type="NCBI Taxonomy" id="1903189"/>
    <lineage>
        <taxon>Eukaryota</taxon>
        <taxon>Fungi</taxon>
        <taxon>Dikarya</taxon>
        <taxon>Ascomycota</taxon>
        <taxon>Pezizomycotina</taxon>
        <taxon>Lecanoromycetes</taxon>
        <taxon>OSLEUM clade</taxon>
        <taxon>Lecanoromycetidae</taxon>
        <taxon>Lecanorales</taxon>
        <taxon>Lecanorineae</taxon>
        <taxon>Parmeliaceae</taxon>
        <taxon>Alectoria</taxon>
    </lineage>
</organism>
<comment type="caution">
    <text evidence="3">The sequence shown here is derived from an EMBL/GenBank/DDBJ whole genome shotgun (WGS) entry which is preliminary data.</text>
</comment>
<feature type="compositionally biased region" description="Basic and acidic residues" evidence="1">
    <location>
        <begin position="137"/>
        <end position="147"/>
    </location>
</feature>
<name>A0A8H3EWN0_9LECA</name>
<reference evidence="3" key="1">
    <citation type="submission" date="2021-03" db="EMBL/GenBank/DDBJ databases">
        <authorList>
            <person name="Tagirdzhanova G."/>
        </authorList>
    </citation>
    <scope>NUCLEOTIDE SEQUENCE</scope>
</reference>
<evidence type="ECO:0000313" key="3">
    <source>
        <dbReference type="EMBL" id="CAF9910206.1"/>
    </source>
</evidence>
<feature type="region of interest" description="Disordered" evidence="1">
    <location>
        <begin position="137"/>
        <end position="162"/>
    </location>
</feature>
<sequence length="872" mass="100406">MTRVHERHASAGPSAADRHRRADQKRKASYKVILEEVADKQKRLKTVLYPEQKAPRGYTFIPAGDPQLTNRCKKLAREDGFTVFIVSTSRHPRQGLSREIHRVGFHFPSVTVERACDSLGVTLLNSGRVLQSNFAHLEDGQEHDGRRPTKQKKQKAGTRNAQPALDISLPQAVIDTSARETIRDLFPNIPSQDLHVIVGRSFQKGKGLVGTVADLSLVRRAQLAVVAHIRHSYTEYDALLRQVQYNEARRRVEKPCLDRLIRWRGDDDDAGDMEDVLREVIVIPDDDEEDDEGDRMQESLRMRPEQFERDSSVEYISEADMQIQPVDYSNINLTIERGESYSPESDKEIQYLGRHQLRRGRQVQYDQHTLDRMETHRQRVYEEALDRRRKHPENLANHNDLSSLPVFTSSSHNGIHPLSLQPQDCIHPPHLAERGEQTLRRPLVQTRPMAVARPDGYRADPYSNARDPRYGLEEQVAYPSQRDRRVHEGSLEQPQKVCYTEEDLAYKHGTRPLELRQALSRVRDESERFVGQNNTRQESGYNVYAHDLESQSHHRSEMVLPSIERDLPNKQGDQTSLHEKTGKVNPFGSYQPPNGGRQQLPAPLIINLDDHEELPSSKRCRIDDQQPVDSHGQGRTILVPIEQIDDRRLRYERPHEAVYRDDTGHFVSDRRIVPLPPKEERAKHRISQQELQLFSPRAQTERRPDQVVDRGERDPQPRDPYQVPLSHSESVENLQFPSRAVFALPECYNDSPKSFDSSQFAPKDHESSDLAFSSRHDVSVIADSHRVYADSDGMMRRLQPLGVAERLMPSRFSDMSIDYRQHHRWPDRVTYVPSTATTDFRTYKRPTTGALTYSFATSSLISTDILVTQYIH</sequence>
<dbReference type="PANTHER" id="PTHR38113">
    <property type="match status" value="1"/>
</dbReference>
<gene>
    <name evidence="3" type="ORF">ALECFALPRED_006418</name>
</gene>
<protein>
    <recommendedName>
        <fullName evidence="2">DUF2293 domain-containing protein</fullName>
    </recommendedName>
</protein>
<feature type="region of interest" description="Disordered" evidence="1">
    <location>
        <begin position="1"/>
        <end position="25"/>
    </location>
</feature>
<evidence type="ECO:0000259" key="2">
    <source>
        <dbReference type="Pfam" id="PF10056"/>
    </source>
</evidence>